<keyword evidence="11" id="KW-0325">Glycoprotein</keyword>
<dbReference type="Proteomes" id="UP001324115">
    <property type="component" value="Unassembled WGS sequence"/>
</dbReference>
<keyword evidence="15" id="KW-1185">Reference proteome</keyword>
<evidence type="ECO:0000259" key="13">
    <source>
        <dbReference type="Pfam" id="PF12819"/>
    </source>
</evidence>
<evidence type="ECO:0000313" key="14">
    <source>
        <dbReference type="EMBL" id="KAK4602935.1"/>
    </source>
</evidence>
<dbReference type="EMBL" id="JAXUIC010000002">
    <property type="protein sequence ID" value="KAK4602935.1"/>
    <property type="molecule type" value="Genomic_DNA"/>
</dbReference>
<dbReference type="InterPro" id="IPR045272">
    <property type="entry name" value="ANXUR1/2-like"/>
</dbReference>
<evidence type="ECO:0000256" key="6">
    <source>
        <dbReference type="ARBA" id="ARBA00022741"/>
    </source>
</evidence>
<dbReference type="PANTHER" id="PTHR34590">
    <property type="entry name" value="OS03G0124300 PROTEIN-RELATED"/>
    <property type="match status" value="1"/>
</dbReference>
<dbReference type="FunFam" id="2.60.120.430:FF:000003">
    <property type="entry name" value="FERONIA receptor-like kinase"/>
    <property type="match status" value="1"/>
</dbReference>
<evidence type="ECO:0000256" key="11">
    <source>
        <dbReference type="ARBA" id="ARBA00023180"/>
    </source>
</evidence>
<organism evidence="14 15">
    <name type="scientific">Quercus rubra</name>
    <name type="common">Northern red oak</name>
    <name type="synonym">Quercus borealis</name>
    <dbReference type="NCBI Taxonomy" id="3512"/>
    <lineage>
        <taxon>Eukaryota</taxon>
        <taxon>Viridiplantae</taxon>
        <taxon>Streptophyta</taxon>
        <taxon>Embryophyta</taxon>
        <taxon>Tracheophyta</taxon>
        <taxon>Spermatophyta</taxon>
        <taxon>Magnoliopsida</taxon>
        <taxon>eudicotyledons</taxon>
        <taxon>Gunneridae</taxon>
        <taxon>Pentapetalae</taxon>
        <taxon>rosids</taxon>
        <taxon>fabids</taxon>
        <taxon>Fagales</taxon>
        <taxon>Fagaceae</taxon>
        <taxon>Quercus</taxon>
    </lineage>
</organism>
<dbReference type="GO" id="GO:0004674">
    <property type="term" value="F:protein serine/threonine kinase activity"/>
    <property type="evidence" value="ECO:0007669"/>
    <property type="project" value="UniProtKB-KW"/>
</dbReference>
<evidence type="ECO:0000313" key="15">
    <source>
        <dbReference type="Proteomes" id="UP001324115"/>
    </source>
</evidence>
<keyword evidence="4" id="KW-0812">Transmembrane</keyword>
<dbReference type="PANTHER" id="PTHR34590:SF15">
    <property type="entry name" value="PROTEIN KINASE DOMAIN-CONTAINING PROTEIN"/>
    <property type="match status" value="1"/>
</dbReference>
<evidence type="ECO:0000256" key="7">
    <source>
        <dbReference type="ARBA" id="ARBA00022777"/>
    </source>
</evidence>
<keyword evidence="6" id="KW-0547">Nucleotide-binding</keyword>
<evidence type="ECO:0000256" key="12">
    <source>
        <dbReference type="SAM" id="SignalP"/>
    </source>
</evidence>
<dbReference type="Pfam" id="PF12819">
    <property type="entry name" value="Malectin_like"/>
    <property type="match status" value="1"/>
</dbReference>
<dbReference type="FunFam" id="2.60.120.430:FF:000007">
    <property type="entry name" value="FERONIA receptor-like kinase"/>
    <property type="match status" value="1"/>
</dbReference>
<gene>
    <name evidence="14" type="ORF">RGQ29_011782</name>
</gene>
<dbReference type="GO" id="GO:0016020">
    <property type="term" value="C:membrane"/>
    <property type="evidence" value="ECO:0007669"/>
    <property type="project" value="UniProtKB-SubCell"/>
</dbReference>
<evidence type="ECO:0000256" key="2">
    <source>
        <dbReference type="ARBA" id="ARBA00022527"/>
    </source>
</evidence>
<keyword evidence="7" id="KW-0418">Kinase</keyword>
<comment type="caution">
    <text evidence="14">The sequence shown here is derived from an EMBL/GenBank/DDBJ whole genome shotgun (WGS) entry which is preliminary data.</text>
</comment>
<evidence type="ECO:0000256" key="1">
    <source>
        <dbReference type="ARBA" id="ARBA00004479"/>
    </source>
</evidence>
<reference evidence="14 15" key="1">
    <citation type="journal article" date="2023" name="G3 (Bethesda)">
        <title>A haplotype-resolved chromosome-scale genome for Quercus rubra L. provides insights into the genetics of adaptive traits for red oak species.</title>
        <authorList>
            <person name="Kapoor B."/>
            <person name="Jenkins J."/>
            <person name="Schmutz J."/>
            <person name="Zhebentyayeva T."/>
            <person name="Kuelheim C."/>
            <person name="Coggeshall M."/>
            <person name="Heim C."/>
            <person name="Lasky J.R."/>
            <person name="Leites L."/>
            <person name="Islam-Faridi N."/>
            <person name="Romero-Severson J."/>
            <person name="DeLeo V.L."/>
            <person name="Lucas S.M."/>
            <person name="Lazic D."/>
            <person name="Gailing O."/>
            <person name="Carlson J."/>
            <person name="Staton M."/>
        </authorList>
    </citation>
    <scope>NUCLEOTIDE SEQUENCE [LARGE SCALE GENOMIC DNA]</scope>
    <source>
        <strain evidence="14">Pseudo-F2</strain>
    </source>
</reference>
<feature type="chain" id="PRO_5042994806" description="Malectin-like domain-containing protein" evidence="12">
    <location>
        <begin position="33"/>
        <end position="372"/>
    </location>
</feature>
<dbReference type="GO" id="GO:0005524">
    <property type="term" value="F:ATP binding"/>
    <property type="evidence" value="ECO:0007669"/>
    <property type="project" value="UniProtKB-KW"/>
</dbReference>
<feature type="signal peptide" evidence="12">
    <location>
        <begin position="1"/>
        <end position="32"/>
    </location>
</feature>
<dbReference type="GO" id="GO:0004714">
    <property type="term" value="F:transmembrane receptor protein tyrosine kinase activity"/>
    <property type="evidence" value="ECO:0007669"/>
    <property type="project" value="InterPro"/>
</dbReference>
<protein>
    <recommendedName>
        <fullName evidence="13">Malectin-like domain-containing protein</fullName>
    </recommendedName>
</protein>
<keyword evidence="5 12" id="KW-0732">Signal</keyword>
<evidence type="ECO:0000256" key="3">
    <source>
        <dbReference type="ARBA" id="ARBA00022679"/>
    </source>
</evidence>
<sequence>MDNTYLSTTLRPCLTALYFVLFLHHLSKTVEGGDSPSPYTPVDNITLNCGSSGNSTAIDGRTWIGDVNSNFFPPESSQNQASLTATAVKQSSYGTRIPYTTARLSDSAFTYIFPVTPGQKFVRLYFYPASYGNFVRSKAIFSVKTGPFTLLSNFIASVIADADGDPSDTILREFCVNIEEDERLNLTFTPSDSNSFAFVNGIEILSMPPNLYYTPSNDEGFPFIGQQNLYRIDNGTALEMEYRINVGGNPITPSEDTGMFRSWSPDSMYLTEDRFSPLPINTTIELHFTKIPAYTAPQDVYRSARTMGMNKTINKSYNLTWEFSVDSGFDYLVRLHFCEFQPEIIAMHDRVFLIFIANQTAETAANVMKLGR</sequence>
<evidence type="ECO:0000256" key="9">
    <source>
        <dbReference type="ARBA" id="ARBA00022989"/>
    </source>
</evidence>
<dbReference type="InterPro" id="IPR024788">
    <property type="entry name" value="Malectin-like_Carb-bd_dom"/>
</dbReference>
<name>A0AAN7J9D8_QUERU</name>
<accession>A0AAN7J9D8</accession>
<keyword evidence="9" id="KW-1133">Transmembrane helix</keyword>
<keyword evidence="2" id="KW-0723">Serine/threonine-protein kinase</keyword>
<keyword evidence="10" id="KW-0472">Membrane</keyword>
<keyword evidence="8" id="KW-0067">ATP-binding</keyword>
<evidence type="ECO:0000256" key="4">
    <source>
        <dbReference type="ARBA" id="ARBA00022692"/>
    </source>
</evidence>
<keyword evidence="3" id="KW-0808">Transferase</keyword>
<evidence type="ECO:0000256" key="8">
    <source>
        <dbReference type="ARBA" id="ARBA00022840"/>
    </source>
</evidence>
<evidence type="ECO:0000256" key="5">
    <source>
        <dbReference type="ARBA" id="ARBA00022729"/>
    </source>
</evidence>
<dbReference type="AlphaFoldDB" id="A0AAN7J9D8"/>
<dbReference type="Gene3D" id="2.60.120.430">
    <property type="entry name" value="Galactose-binding lectin"/>
    <property type="match status" value="2"/>
</dbReference>
<evidence type="ECO:0000256" key="10">
    <source>
        <dbReference type="ARBA" id="ARBA00023136"/>
    </source>
</evidence>
<comment type="subcellular location">
    <subcellularLocation>
        <location evidence="1">Membrane</location>
        <topology evidence="1">Single-pass type I membrane protein</topology>
    </subcellularLocation>
</comment>
<feature type="domain" description="Malectin-like" evidence="13">
    <location>
        <begin position="47"/>
        <end position="362"/>
    </location>
</feature>
<proteinExistence type="predicted"/>